<accession>A0ABD1RZK8</accession>
<dbReference type="InterPro" id="IPR032001">
    <property type="entry name" value="SAWADEE_dom"/>
</dbReference>
<organism evidence="2 3">
    <name type="scientific">Forsythia ovata</name>
    <dbReference type="NCBI Taxonomy" id="205694"/>
    <lineage>
        <taxon>Eukaryota</taxon>
        <taxon>Viridiplantae</taxon>
        <taxon>Streptophyta</taxon>
        <taxon>Embryophyta</taxon>
        <taxon>Tracheophyta</taxon>
        <taxon>Spermatophyta</taxon>
        <taxon>Magnoliopsida</taxon>
        <taxon>eudicotyledons</taxon>
        <taxon>Gunneridae</taxon>
        <taxon>Pentapetalae</taxon>
        <taxon>asterids</taxon>
        <taxon>lamiids</taxon>
        <taxon>Lamiales</taxon>
        <taxon>Oleaceae</taxon>
        <taxon>Forsythieae</taxon>
        <taxon>Forsythia</taxon>
    </lineage>
</organism>
<dbReference type="PANTHER" id="PTHR36384:SF1">
    <property type="entry name" value="SAWADEE PROTEIN"/>
    <property type="match status" value="1"/>
</dbReference>
<proteinExistence type="predicted"/>
<dbReference type="Proteomes" id="UP001604277">
    <property type="component" value="Unassembled WGS sequence"/>
</dbReference>
<reference evidence="3" key="1">
    <citation type="submission" date="2024-07" db="EMBL/GenBank/DDBJ databases">
        <title>Two chromosome-level genome assemblies of Korean endemic species Abeliophyllum distichum and Forsythia ovata (Oleaceae).</title>
        <authorList>
            <person name="Jang H."/>
        </authorList>
    </citation>
    <scope>NUCLEOTIDE SEQUENCE [LARGE SCALE GENOMIC DNA]</scope>
</reference>
<evidence type="ECO:0000313" key="2">
    <source>
        <dbReference type="EMBL" id="KAL2493636.1"/>
    </source>
</evidence>
<name>A0ABD1RZK8_9LAMI</name>
<evidence type="ECO:0000259" key="1">
    <source>
        <dbReference type="Pfam" id="PF16719"/>
    </source>
</evidence>
<sequence length="414" mass="47287">MGYNSPEYDLEYRYMDDAWYTVKVVVTEGGETLTVKYQGFLDYSDTTFRADQFVTAEDIDELINRFRPLSRQVQDDECDKITEGMTVCASYSFHEEDLRYFDAIVEAVHCEKHSFSSGEEECLCSFVLFWQHGPNSGNLTLANIASICLIQQAIQVDPRILCFLMVARERIGNELTKLTEIPKHDVLVSIGLSRGEVNSQYVKQKPGFQVMGTTSKCYGRISKAHSDHLHDEVMGRDSIHVNAFVETGIHHFLLIENLEKDLSASTIREFIYKQTSVSSQAYVFPSRSSESFARGAVVSECKMEIEKIYHLLNNSDQLVVSAKGRPWVITENALRSGMFKAMLGSLIHDSQDTCENKDIDKELKLVHWGTEAYRKAKQLMSLFMDFEQHVQRLHKSLALKEMRTLESSESTRLT</sequence>
<dbReference type="Pfam" id="PF16719">
    <property type="entry name" value="SAWADEE"/>
    <property type="match status" value="1"/>
</dbReference>
<dbReference type="AlphaFoldDB" id="A0ABD1RZK8"/>
<dbReference type="Gene3D" id="2.30.30.140">
    <property type="match status" value="1"/>
</dbReference>
<keyword evidence="3" id="KW-1185">Reference proteome</keyword>
<dbReference type="EMBL" id="JBFOLJ010000011">
    <property type="protein sequence ID" value="KAL2493636.1"/>
    <property type="molecule type" value="Genomic_DNA"/>
</dbReference>
<gene>
    <name evidence="2" type="ORF">Fot_37393</name>
</gene>
<evidence type="ECO:0000313" key="3">
    <source>
        <dbReference type="Proteomes" id="UP001604277"/>
    </source>
</evidence>
<dbReference type="PANTHER" id="PTHR36384">
    <property type="entry name" value="SAWADEE PROTEIN"/>
    <property type="match status" value="1"/>
</dbReference>
<protein>
    <recommendedName>
        <fullName evidence="1">SAWADEE domain-containing protein</fullName>
    </recommendedName>
</protein>
<comment type="caution">
    <text evidence="2">The sequence shown here is derived from an EMBL/GenBank/DDBJ whole genome shotgun (WGS) entry which is preliminary data.</text>
</comment>
<feature type="domain" description="SAWADEE" evidence="1">
    <location>
        <begin position="7"/>
        <end position="148"/>
    </location>
</feature>